<proteinExistence type="predicted"/>
<evidence type="ECO:0000313" key="2">
    <source>
        <dbReference type="EMBL" id="KAF2403022.1"/>
    </source>
</evidence>
<dbReference type="Proteomes" id="UP000799640">
    <property type="component" value="Unassembled WGS sequence"/>
</dbReference>
<evidence type="ECO:0000313" key="3">
    <source>
        <dbReference type="Proteomes" id="UP000799640"/>
    </source>
</evidence>
<accession>A0A6G1I425</accession>
<feature type="non-terminal residue" evidence="2">
    <location>
        <position position="80"/>
    </location>
</feature>
<feature type="region of interest" description="Disordered" evidence="1">
    <location>
        <begin position="33"/>
        <end position="55"/>
    </location>
</feature>
<name>A0A6G1I425_9PEZI</name>
<sequence>MNKLLDCQRGGDPESSYTRALWVKLGKALLSKRNTSRPRAGCETQSSARRLYRRRNERWKKRMLAGAAHRRGGSCHGSTL</sequence>
<protein>
    <submittedName>
        <fullName evidence="2">Uncharacterized protein</fullName>
    </submittedName>
</protein>
<keyword evidence="3" id="KW-1185">Reference proteome</keyword>
<reference evidence="2" key="1">
    <citation type="journal article" date="2020" name="Stud. Mycol.">
        <title>101 Dothideomycetes genomes: a test case for predicting lifestyles and emergence of pathogens.</title>
        <authorList>
            <person name="Haridas S."/>
            <person name="Albert R."/>
            <person name="Binder M."/>
            <person name="Bloem J."/>
            <person name="Labutti K."/>
            <person name="Salamov A."/>
            <person name="Andreopoulos B."/>
            <person name="Baker S."/>
            <person name="Barry K."/>
            <person name="Bills G."/>
            <person name="Bluhm B."/>
            <person name="Cannon C."/>
            <person name="Castanera R."/>
            <person name="Culley D."/>
            <person name="Daum C."/>
            <person name="Ezra D."/>
            <person name="Gonzalez J."/>
            <person name="Henrissat B."/>
            <person name="Kuo A."/>
            <person name="Liang C."/>
            <person name="Lipzen A."/>
            <person name="Lutzoni F."/>
            <person name="Magnuson J."/>
            <person name="Mondo S."/>
            <person name="Nolan M."/>
            <person name="Ohm R."/>
            <person name="Pangilinan J."/>
            <person name="Park H.-J."/>
            <person name="Ramirez L."/>
            <person name="Alfaro M."/>
            <person name="Sun H."/>
            <person name="Tritt A."/>
            <person name="Yoshinaga Y."/>
            <person name="Zwiers L.-H."/>
            <person name="Turgeon B."/>
            <person name="Goodwin S."/>
            <person name="Spatafora J."/>
            <person name="Crous P."/>
            <person name="Grigoriev I."/>
        </authorList>
    </citation>
    <scope>NUCLEOTIDE SEQUENCE</scope>
    <source>
        <strain evidence="2">CBS 262.69</strain>
    </source>
</reference>
<dbReference type="AlphaFoldDB" id="A0A6G1I425"/>
<gene>
    <name evidence="2" type="ORF">EJ06DRAFT_527995</name>
</gene>
<organism evidence="2 3">
    <name type="scientific">Trichodelitschia bisporula</name>
    <dbReference type="NCBI Taxonomy" id="703511"/>
    <lineage>
        <taxon>Eukaryota</taxon>
        <taxon>Fungi</taxon>
        <taxon>Dikarya</taxon>
        <taxon>Ascomycota</taxon>
        <taxon>Pezizomycotina</taxon>
        <taxon>Dothideomycetes</taxon>
        <taxon>Dothideomycetes incertae sedis</taxon>
        <taxon>Phaeotrichales</taxon>
        <taxon>Phaeotrichaceae</taxon>
        <taxon>Trichodelitschia</taxon>
    </lineage>
</organism>
<dbReference type="EMBL" id="ML996690">
    <property type="protein sequence ID" value="KAF2403022.1"/>
    <property type="molecule type" value="Genomic_DNA"/>
</dbReference>
<evidence type="ECO:0000256" key="1">
    <source>
        <dbReference type="SAM" id="MobiDB-lite"/>
    </source>
</evidence>